<keyword evidence="3" id="KW-1185">Reference proteome</keyword>
<gene>
    <name evidence="2" type="ORF">IFM89_015750</name>
</gene>
<dbReference type="InterPro" id="IPR001810">
    <property type="entry name" value="F-box_dom"/>
</dbReference>
<evidence type="ECO:0000313" key="3">
    <source>
        <dbReference type="Proteomes" id="UP000631114"/>
    </source>
</evidence>
<organism evidence="2 3">
    <name type="scientific">Coptis chinensis</name>
    <dbReference type="NCBI Taxonomy" id="261450"/>
    <lineage>
        <taxon>Eukaryota</taxon>
        <taxon>Viridiplantae</taxon>
        <taxon>Streptophyta</taxon>
        <taxon>Embryophyta</taxon>
        <taxon>Tracheophyta</taxon>
        <taxon>Spermatophyta</taxon>
        <taxon>Magnoliopsida</taxon>
        <taxon>Ranunculales</taxon>
        <taxon>Ranunculaceae</taxon>
        <taxon>Coptidoideae</taxon>
        <taxon>Coptis</taxon>
    </lineage>
</organism>
<evidence type="ECO:0000259" key="1">
    <source>
        <dbReference type="Pfam" id="PF00646"/>
    </source>
</evidence>
<accession>A0A835I2M5</accession>
<dbReference type="AlphaFoldDB" id="A0A835I2M5"/>
<dbReference type="SUPFAM" id="SSF81383">
    <property type="entry name" value="F-box domain"/>
    <property type="match status" value="1"/>
</dbReference>
<dbReference type="InterPro" id="IPR036047">
    <property type="entry name" value="F-box-like_dom_sf"/>
</dbReference>
<comment type="caution">
    <text evidence="2">The sequence shown here is derived from an EMBL/GenBank/DDBJ whole genome shotgun (WGS) entry which is preliminary data.</text>
</comment>
<name>A0A835I2M5_9MAGN</name>
<protein>
    <recommendedName>
        <fullName evidence="1">F-box domain-containing protein</fullName>
    </recommendedName>
</protein>
<proteinExistence type="predicted"/>
<sequence length="199" mass="22493">MSNSTALLRILLCKVEILHGHSRGGLINIWFKFEDEIKPKLKHTGAGILSMANNLYPPRRCPLHARQAEGDKLSCLPVELNHMITKRVPVRDIVRTSALSRSWSPLEKLKLISCDGFNRLKLCAPNLRLFHICGYSVMINFSNTTKLESVHMELLSSGVWGLFPWKGRALEDVLGGLIYAEKLNVLNHFMKVSGSIYRI</sequence>
<feature type="domain" description="F-box" evidence="1">
    <location>
        <begin position="73"/>
        <end position="104"/>
    </location>
</feature>
<reference evidence="2 3" key="1">
    <citation type="submission" date="2020-10" db="EMBL/GenBank/DDBJ databases">
        <title>The Coptis chinensis genome and diversification of protoberbering-type alkaloids.</title>
        <authorList>
            <person name="Wang B."/>
            <person name="Shu S."/>
            <person name="Song C."/>
            <person name="Liu Y."/>
        </authorList>
    </citation>
    <scope>NUCLEOTIDE SEQUENCE [LARGE SCALE GENOMIC DNA]</scope>
    <source>
        <strain evidence="2">HL-2020</strain>
        <tissue evidence="2">Leaf</tissue>
    </source>
</reference>
<dbReference type="Proteomes" id="UP000631114">
    <property type="component" value="Unassembled WGS sequence"/>
</dbReference>
<evidence type="ECO:0000313" key="2">
    <source>
        <dbReference type="EMBL" id="KAF9609409.1"/>
    </source>
</evidence>
<dbReference type="Pfam" id="PF00646">
    <property type="entry name" value="F-box"/>
    <property type="match status" value="1"/>
</dbReference>
<dbReference type="EMBL" id="JADFTS010000004">
    <property type="protein sequence ID" value="KAF9609409.1"/>
    <property type="molecule type" value="Genomic_DNA"/>
</dbReference>